<reference evidence="2" key="1">
    <citation type="journal article" date="2020" name="mSystems">
        <title>Genome- and Community-Level Interaction Insights into Carbon Utilization and Element Cycling Functions of Hydrothermarchaeota in Hydrothermal Sediment.</title>
        <authorList>
            <person name="Zhou Z."/>
            <person name="Liu Y."/>
            <person name="Xu W."/>
            <person name="Pan J."/>
            <person name="Luo Z.H."/>
            <person name="Li M."/>
        </authorList>
    </citation>
    <scope>NUCLEOTIDE SEQUENCE [LARGE SCALE GENOMIC DNA]</scope>
    <source>
        <strain evidence="2">SpSt-1261</strain>
    </source>
</reference>
<dbReference type="Gene3D" id="3.10.310.30">
    <property type="match status" value="1"/>
</dbReference>
<name>A0A7C2VJP2_9CREN</name>
<evidence type="ECO:0000313" key="2">
    <source>
        <dbReference type="EMBL" id="HEW64443.1"/>
    </source>
</evidence>
<dbReference type="Proteomes" id="UP000886076">
    <property type="component" value="Unassembled WGS sequence"/>
</dbReference>
<feature type="domain" description="DHHA1" evidence="1">
    <location>
        <begin position="232"/>
        <end position="291"/>
    </location>
</feature>
<dbReference type="AlphaFoldDB" id="A0A7C2VJP2"/>
<dbReference type="EMBL" id="DSFH01000065">
    <property type="protein sequence ID" value="HEW64443.1"/>
    <property type="molecule type" value="Genomic_DNA"/>
</dbReference>
<evidence type="ECO:0000259" key="1">
    <source>
        <dbReference type="Pfam" id="PF02272"/>
    </source>
</evidence>
<dbReference type="InterPro" id="IPR003156">
    <property type="entry name" value="DHHA1_dom"/>
</dbReference>
<dbReference type="Pfam" id="PF02272">
    <property type="entry name" value="DHHA1"/>
    <property type="match status" value="1"/>
</dbReference>
<dbReference type="RefSeq" id="WP_272985777.1">
    <property type="nucleotide sequence ID" value="NZ_DSFH01000065.1"/>
</dbReference>
<dbReference type="PANTHER" id="PTHR42146:SF1">
    <property type="entry name" value="OLIGORIBONUCLEASE NRNB"/>
    <property type="match status" value="1"/>
</dbReference>
<dbReference type="SUPFAM" id="SSF64182">
    <property type="entry name" value="DHH phosphoesterases"/>
    <property type="match status" value="1"/>
</dbReference>
<dbReference type="InterPro" id="IPR052968">
    <property type="entry name" value="Nucleotide_metab_enz"/>
</dbReference>
<dbReference type="GO" id="GO:0003676">
    <property type="term" value="F:nucleic acid binding"/>
    <property type="evidence" value="ECO:0007669"/>
    <property type="project" value="InterPro"/>
</dbReference>
<organism evidence="2">
    <name type="scientific">Fervidicoccus fontis</name>
    <dbReference type="NCBI Taxonomy" id="683846"/>
    <lineage>
        <taxon>Archaea</taxon>
        <taxon>Thermoproteota</taxon>
        <taxon>Thermoprotei</taxon>
        <taxon>Fervidicoccales</taxon>
        <taxon>Fervidicoccaceae</taxon>
        <taxon>Fervidicoccus</taxon>
    </lineage>
</organism>
<dbReference type="PANTHER" id="PTHR42146">
    <property type="entry name" value="3',5'-CYCLIC-NUCLEOTIDE PHOSPHODIESTERASE"/>
    <property type="match status" value="1"/>
</dbReference>
<gene>
    <name evidence="2" type="ORF">ENO39_05260</name>
</gene>
<sequence length="332" mass="38004">MRNVKLISITHTDLDGVGSSSLYIRNTKPESYKVIFVEPYQLLKAVKSIAKSDESFDELVITDIGPNASTIKEVERALEKISREKGARIRWFDHHIWNNEWKDDLIKQGVDLRVDENHCATEVVYRNLNTDDIFSYMLSKSVCSADLWIFNDWAAPFLVRFVGNGRGKKWLEYVHSIFVKSPSFETLIEASKNKAVEVFDREIELMGFYREKAEDINIEGIKLTFVFKSHNDLSTSMLAQYLMSVRNSDIVVVVDKRGKYEFRSKKCNVREIAFKLGGGGHPEASGAPFPNFLTLLMKMKLYGLAIDLAKKKLLNTVKEVSCIPFNVIKKEI</sequence>
<accession>A0A7C2VJP2</accession>
<protein>
    <recommendedName>
        <fullName evidence="1">DHHA1 domain-containing protein</fullName>
    </recommendedName>
</protein>
<dbReference type="InterPro" id="IPR038763">
    <property type="entry name" value="DHH_sf"/>
</dbReference>
<comment type="caution">
    <text evidence="2">The sequence shown here is derived from an EMBL/GenBank/DDBJ whole genome shotgun (WGS) entry which is preliminary data.</text>
</comment>
<proteinExistence type="predicted"/>